<sequence length="278" mass="28491">MAGDSYSSALLTGAETTGELLALSAVEAGLRLTGVRTGPGRAEFRAPLAPDSLGPGRRLPPTLLAVAADAAVASAVFAHPASSPTGVTVELRVDQLAPVAPEARHLDVTAVALGVTDGFGSGRAEFRDDRGALIAHAVGMMVGDSDGRAPLGPGSDARPPMDPEAVRIQPLGDGSARVDVSEGLLNSRGMLHGGLLMALAQLAQEHCHATAGATLRPLRLGVSYLRPAPGEGSLHFRSEYVRRGRRLWTLRTEVLRSDGTIAAIATGTGAISGVPVRA</sequence>
<feature type="domain" description="Acyl-CoA thioesterase-like N-terminal HotDog" evidence="2">
    <location>
        <begin position="189"/>
        <end position="268"/>
    </location>
</feature>
<organism evidence="3 4">
    <name type="scientific">Nocardia flavorosea</name>
    <dbReference type="NCBI Taxonomy" id="53429"/>
    <lineage>
        <taxon>Bacteria</taxon>
        <taxon>Bacillati</taxon>
        <taxon>Actinomycetota</taxon>
        <taxon>Actinomycetes</taxon>
        <taxon>Mycobacteriales</taxon>
        <taxon>Nocardiaceae</taxon>
        <taxon>Nocardia</taxon>
    </lineage>
</organism>
<dbReference type="AlphaFoldDB" id="A0A846YS11"/>
<reference evidence="3 4" key="1">
    <citation type="submission" date="2020-04" db="EMBL/GenBank/DDBJ databases">
        <title>MicrobeNet Type strains.</title>
        <authorList>
            <person name="Nicholson A.C."/>
        </authorList>
    </citation>
    <scope>NUCLEOTIDE SEQUENCE [LARGE SCALE GENOMIC DNA]</scope>
    <source>
        <strain evidence="3 4">JCM 3332</strain>
    </source>
</reference>
<keyword evidence="1" id="KW-0378">Hydrolase</keyword>
<dbReference type="Proteomes" id="UP000570678">
    <property type="component" value="Unassembled WGS sequence"/>
</dbReference>
<dbReference type="PANTHER" id="PTHR21660:SF1">
    <property type="entry name" value="ACYL-COENZYME A THIOESTERASE 13"/>
    <property type="match status" value="1"/>
</dbReference>
<dbReference type="PANTHER" id="PTHR21660">
    <property type="entry name" value="THIOESTERASE SUPERFAMILY MEMBER-RELATED"/>
    <property type="match status" value="1"/>
</dbReference>
<evidence type="ECO:0000259" key="2">
    <source>
        <dbReference type="Pfam" id="PF13622"/>
    </source>
</evidence>
<keyword evidence="4" id="KW-1185">Reference proteome</keyword>
<dbReference type="InterPro" id="IPR049449">
    <property type="entry name" value="TesB_ACOT8-like_N"/>
</dbReference>
<dbReference type="RefSeq" id="WP_062980026.1">
    <property type="nucleotide sequence ID" value="NZ_JAAXOT010000023.1"/>
</dbReference>
<dbReference type="InterPro" id="IPR029069">
    <property type="entry name" value="HotDog_dom_sf"/>
</dbReference>
<dbReference type="EMBL" id="JAAXOT010000023">
    <property type="protein sequence ID" value="NKY60471.1"/>
    <property type="molecule type" value="Genomic_DNA"/>
</dbReference>
<dbReference type="GO" id="GO:0047617">
    <property type="term" value="F:fatty acyl-CoA hydrolase activity"/>
    <property type="evidence" value="ECO:0007669"/>
    <property type="project" value="InterPro"/>
</dbReference>
<protein>
    <submittedName>
        <fullName evidence="3">PaaI family thioesterase</fullName>
    </submittedName>
</protein>
<dbReference type="Gene3D" id="3.10.129.10">
    <property type="entry name" value="Hotdog Thioesterase"/>
    <property type="match status" value="2"/>
</dbReference>
<dbReference type="NCBIfam" id="TIGR00369">
    <property type="entry name" value="unchar_dom_1"/>
    <property type="match status" value="1"/>
</dbReference>
<dbReference type="SUPFAM" id="SSF54637">
    <property type="entry name" value="Thioesterase/thiol ester dehydrase-isomerase"/>
    <property type="match status" value="2"/>
</dbReference>
<name>A0A846YS11_9NOCA</name>
<evidence type="ECO:0000256" key="1">
    <source>
        <dbReference type="ARBA" id="ARBA00022801"/>
    </source>
</evidence>
<evidence type="ECO:0000313" key="3">
    <source>
        <dbReference type="EMBL" id="NKY60471.1"/>
    </source>
</evidence>
<dbReference type="CDD" id="cd03443">
    <property type="entry name" value="PaaI_thioesterase"/>
    <property type="match status" value="1"/>
</dbReference>
<evidence type="ECO:0000313" key="4">
    <source>
        <dbReference type="Proteomes" id="UP000570678"/>
    </source>
</evidence>
<accession>A0A846YS11</accession>
<comment type="caution">
    <text evidence="3">The sequence shown here is derived from an EMBL/GenBank/DDBJ whole genome shotgun (WGS) entry which is preliminary data.</text>
</comment>
<dbReference type="Pfam" id="PF13622">
    <property type="entry name" value="4HBT_3"/>
    <property type="match status" value="1"/>
</dbReference>
<gene>
    <name evidence="3" type="ORF">HGA15_30900</name>
</gene>
<dbReference type="InterPro" id="IPR039298">
    <property type="entry name" value="ACOT13"/>
</dbReference>
<dbReference type="InterPro" id="IPR003736">
    <property type="entry name" value="PAAI_dom"/>
</dbReference>
<proteinExistence type="predicted"/>